<keyword evidence="2" id="KW-1185">Reference proteome</keyword>
<proteinExistence type="predicted"/>
<dbReference type="Proteomes" id="UP001220022">
    <property type="component" value="Unassembled WGS sequence"/>
</dbReference>
<comment type="caution">
    <text evidence="1">The sequence shown here is derived from an EMBL/GenBank/DDBJ whole genome shotgun (WGS) entry which is preliminary data.</text>
</comment>
<accession>A0ABT5ZCV8</accession>
<evidence type="ECO:0000313" key="1">
    <source>
        <dbReference type="EMBL" id="MDF2261523.1"/>
    </source>
</evidence>
<dbReference type="RefSeq" id="WP_275823243.1">
    <property type="nucleotide sequence ID" value="NZ_BAAANM010000062.1"/>
</dbReference>
<reference evidence="1 2" key="1">
    <citation type="submission" date="2023-03" db="EMBL/GenBank/DDBJ databases">
        <title>Draft genome sequence of type strain Streptomyces ferralitis JCM 14344.</title>
        <authorList>
            <person name="Klaysubun C."/>
            <person name="Duangmal K."/>
        </authorList>
    </citation>
    <scope>NUCLEOTIDE SEQUENCE [LARGE SCALE GENOMIC DNA]</scope>
    <source>
        <strain evidence="1 2">JCM 14344</strain>
    </source>
</reference>
<evidence type="ECO:0000313" key="2">
    <source>
        <dbReference type="Proteomes" id="UP001220022"/>
    </source>
</evidence>
<dbReference type="EMBL" id="JARHTQ010000063">
    <property type="protein sequence ID" value="MDF2261523.1"/>
    <property type="molecule type" value="Genomic_DNA"/>
</dbReference>
<name>A0ABT5ZCV8_9ACTN</name>
<protein>
    <submittedName>
        <fullName evidence="1">Uncharacterized protein</fullName>
    </submittedName>
</protein>
<organism evidence="1 2">
    <name type="scientific">Streptantibioticus ferralitis</name>
    <dbReference type="NCBI Taxonomy" id="236510"/>
    <lineage>
        <taxon>Bacteria</taxon>
        <taxon>Bacillati</taxon>
        <taxon>Actinomycetota</taxon>
        <taxon>Actinomycetes</taxon>
        <taxon>Kitasatosporales</taxon>
        <taxon>Streptomycetaceae</taxon>
        <taxon>Streptantibioticus</taxon>
    </lineage>
</organism>
<sequence length="128" mass="13296">MLAAGGGVESLMALCEEKAIRRGHGAPYDALACGKINTEALGGLLGAAWEPIDDGPLKIAVAVSPWARPDAENGTERCHCYASCRCDGSRKTLPGWPYSFAAGLEWGASAWTALLGVVRVGPQIPATT</sequence>
<gene>
    <name evidence="1" type="ORF">P2L57_39170</name>
</gene>